<dbReference type="NCBIfam" id="TIGR01552">
    <property type="entry name" value="phd_fam"/>
    <property type="match status" value="1"/>
</dbReference>
<sequence>MRTVNMHDAKSQLSKLVEAVESGETDQVVIARNGRPAARLMPMTAAARTPVRIGIAKGLFVAPADTSAQDDEVAALFLSSRD</sequence>
<dbReference type="HOGENOM" id="CLU_163140_3_1_5"/>
<organism evidence="3">
    <name type="scientific">Caulobacter sp. (strain K31)</name>
    <dbReference type="NCBI Taxonomy" id="366602"/>
    <lineage>
        <taxon>Bacteria</taxon>
        <taxon>Pseudomonadati</taxon>
        <taxon>Pseudomonadota</taxon>
        <taxon>Alphaproteobacteria</taxon>
        <taxon>Caulobacterales</taxon>
        <taxon>Caulobacteraceae</taxon>
        <taxon>Caulobacter</taxon>
    </lineage>
</organism>
<comment type="similarity">
    <text evidence="1 2">Belongs to the phD/YefM antitoxin family.</text>
</comment>
<dbReference type="Gene3D" id="3.40.1620.10">
    <property type="entry name" value="YefM-like domain"/>
    <property type="match status" value="1"/>
</dbReference>
<evidence type="ECO:0000256" key="2">
    <source>
        <dbReference type="RuleBase" id="RU362080"/>
    </source>
</evidence>
<dbReference type="STRING" id="366602.Caul_4019"/>
<reference evidence="3" key="1">
    <citation type="submission" date="2008-01" db="EMBL/GenBank/DDBJ databases">
        <title>Complete sequence of chromosome of Caulobacter sp. K31.</title>
        <authorList>
            <consortium name="US DOE Joint Genome Institute"/>
            <person name="Copeland A."/>
            <person name="Lucas S."/>
            <person name="Lapidus A."/>
            <person name="Barry K."/>
            <person name="Glavina del Rio T."/>
            <person name="Dalin E."/>
            <person name="Tice H."/>
            <person name="Pitluck S."/>
            <person name="Bruce D."/>
            <person name="Goodwin L."/>
            <person name="Thompson L.S."/>
            <person name="Brettin T."/>
            <person name="Detter J.C."/>
            <person name="Han C."/>
            <person name="Schmutz J."/>
            <person name="Larimer F."/>
            <person name="Land M."/>
            <person name="Hauser L."/>
            <person name="Kyrpides N."/>
            <person name="Kim E."/>
            <person name="Stephens C."/>
            <person name="Richardson P."/>
        </authorList>
    </citation>
    <scope>NUCLEOTIDE SEQUENCE [LARGE SCALE GENOMIC DNA]</scope>
    <source>
        <strain evidence="3">K31</strain>
    </source>
</reference>
<evidence type="ECO:0000256" key="1">
    <source>
        <dbReference type="ARBA" id="ARBA00009981"/>
    </source>
</evidence>
<gene>
    <name evidence="3" type="ordered locus">Caul_4019</name>
</gene>
<proteinExistence type="inferred from homology"/>
<dbReference type="EMBL" id="CP000927">
    <property type="protein sequence ID" value="ABZ73144.1"/>
    <property type="molecule type" value="Genomic_DNA"/>
</dbReference>
<evidence type="ECO:0000313" key="3">
    <source>
        <dbReference type="EMBL" id="ABZ73144.1"/>
    </source>
</evidence>
<dbReference type="InterPro" id="IPR036165">
    <property type="entry name" value="YefM-like_sf"/>
</dbReference>
<name>B0SWT6_CAUSK</name>
<accession>B0SWT6</accession>
<dbReference type="InterPro" id="IPR006442">
    <property type="entry name" value="Antitoxin_Phd/YefM"/>
</dbReference>
<dbReference type="Pfam" id="PF02604">
    <property type="entry name" value="PhdYeFM_antitox"/>
    <property type="match status" value="1"/>
</dbReference>
<protein>
    <recommendedName>
        <fullName evidence="2">Antitoxin</fullName>
    </recommendedName>
</protein>
<comment type="function">
    <text evidence="2">Antitoxin component of a type II toxin-antitoxin (TA) system.</text>
</comment>
<dbReference type="AlphaFoldDB" id="B0SWT6"/>
<dbReference type="SUPFAM" id="SSF143120">
    <property type="entry name" value="YefM-like"/>
    <property type="match status" value="1"/>
</dbReference>
<dbReference type="OrthoDB" id="361531at2"/>
<dbReference type="eggNOG" id="COG4118">
    <property type="taxonomic scope" value="Bacteria"/>
</dbReference>
<dbReference type="KEGG" id="cak:Caul_4019"/>